<dbReference type="EMBL" id="FOFA01000008">
    <property type="protein sequence ID" value="SER06888.1"/>
    <property type="molecule type" value="Genomic_DNA"/>
</dbReference>
<accession>A0A1H9L6E1</accession>
<dbReference type="Proteomes" id="UP000198504">
    <property type="component" value="Unassembled WGS sequence"/>
</dbReference>
<evidence type="ECO:0008006" key="3">
    <source>
        <dbReference type="Google" id="ProtNLM"/>
    </source>
</evidence>
<keyword evidence="2" id="KW-1185">Reference proteome</keyword>
<reference evidence="2" key="1">
    <citation type="submission" date="2016-10" db="EMBL/GenBank/DDBJ databases">
        <authorList>
            <person name="Varghese N."/>
            <person name="Submissions S."/>
        </authorList>
    </citation>
    <scope>NUCLEOTIDE SEQUENCE [LARGE SCALE GENOMIC DNA]</scope>
    <source>
        <strain evidence="2">CGMCC 4.6856</strain>
    </source>
</reference>
<evidence type="ECO:0000313" key="1">
    <source>
        <dbReference type="EMBL" id="SER06888.1"/>
    </source>
</evidence>
<protein>
    <recommendedName>
        <fullName evidence="3">DUF1579 domain-containing protein</fullName>
    </recommendedName>
</protein>
<dbReference type="STRING" id="1036181.SAMN05421756_108175"/>
<dbReference type="RefSeq" id="WP_091184074.1">
    <property type="nucleotide sequence ID" value="NZ_FOFA01000008.1"/>
</dbReference>
<sequence>MPTSTADRLAFLLGSFTGVERMHPSVWASGGTAASTVKAVPEVGGELVVQRYTQWRDAAVSFELVVVWMVDPATDEVLYYGFDTAGFPADPPARGTWQPSGLVLERTTTRGSSRLTVRPTSTGWTWSRDFRRPDGQTWESVLDATFVAIPAEPAPGSGG</sequence>
<gene>
    <name evidence="1" type="ORF">SAMN05421756_108175</name>
</gene>
<evidence type="ECO:0000313" key="2">
    <source>
        <dbReference type="Proteomes" id="UP000198504"/>
    </source>
</evidence>
<name>A0A1H9L6E1_9ACTN</name>
<proteinExistence type="predicted"/>
<dbReference type="AlphaFoldDB" id="A0A1H9L6E1"/>
<organism evidence="1 2">
    <name type="scientific">Microlunatus flavus</name>
    <dbReference type="NCBI Taxonomy" id="1036181"/>
    <lineage>
        <taxon>Bacteria</taxon>
        <taxon>Bacillati</taxon>
        <taxon>Actinomycetota</taxon>
        <taxon>Actinomycetes</taxon>
        <taxon>Propionibacteriales</taxon>
        <taxon>Propionibacteriaceae</taxon>
        <taxon>Microlunatus</taxon>
    </lineage>
</organism>